<evidence type="ECO:0000256" key="5">
    <source>
        <dbReference type="RuleBase" id="RU362022"/>
    </source>
</evidence>
<comment type="caution">
    <text evidence="7">The sequence shown here is derived from an EMBL/GenBank/DDBJ whole genome shotgun (WGS) entry which is preliminary data.</text>
</comment>
<evidence type="ECO:0000256" key="2">
    <source>
        <dbReference type="ARBA" id="ARBA00022692"/>
    </source>
</evidence>
<dbReference type="GO" id="GO:0005789">
    <property type="term" value="C:endoplasmic reticulum membrane"/>
    <property type="evidence" value="ECO:0007669"/>
    <property type="project" value="UniProtKB-SubCell"/>
</dbReference>
<evidence type="ECO:0000256" key="6">
    <source>
        <dbReference type="SAM" id="SignalP"/>
    </source>
</evidence>
<keyword evidence="6" id="KW-0732">Signal</keyword>
<keyword evidence="5" id="KW-0256">Endoplasmic reticulum</keyword>
<keyword evidence="5" id="KW-0949">S-adenosyl-L-methionine</keyword>
<keyword evidence="3 5" id="KW-1133">Transmembrane helix</keyword>
<sequence>MLSKLIPLVVVAPLVLRAMTPPAKVDTNFDRLRNQSMVYRLIITVGAQAMRMIYVCAMALYIICLMEENARTMGSTKRGWLVCDPRTLHTPYSIWTSLDLVAYSMLFVGSGLRIWSYKALGRTYHLSVRQGHELITTGPYATLMHPSYTGGILANIGFILFFFYGRLWSCIFARLGLGIEAETAFIVGLHVFQFYFINKRVRAEEAMLQQQFKGQFDEYKNTRARFIPFVW</sequence>
<keyword evidence="4 5" id="KW-0472">Membrane</keyword>
<dbReference type="PANTHER" id="PTHR12714:SF9">
    <property type="entry name" value="PROTEIN-S-ISOPRENYLCYSTEINE O-METHYLTRANSFERASE"/>
    <property type="match status" value="1"/>
</dbReference>
<dbReference type="EC" id="2.1.1.100" evidence="5"/>
<dbReference type="AlphaFoldDB" id="A0A261Y649"/>
<feature type="chain" id="PRO_5012650244" description="Protein-S-isoprenylcysteine O-methyltransferase" evidence="6">
    <location>
        <begin position="18"/>
        <end position="231"/>
    </location>
</feature>
<dbReference type="InterPro" id="IPR007269">
    <property type="entry name" value="ICMT_MeTrfase"/>
</dbReference>
<dbReference type="OrthoDB" id="422086at2759"/>
<gene>
    <name evidence="7" type="ORF">BZG36_01065</name>
</gene>
<dbReference type="GO" id="GO:0004671">
    <property type="term" value="F:protein C-terminal S-isoprenylcysteine carboxyl O-methyltransferase activity"/>
    <property type="evidence" value="ECO:0007669"/>
    <property type="project" value="UniProtKB-EC"/>
</dbReference>
<dbReference type="Gene3D" id="1.20.120.1630">
    <property type="match status" value="1"/>
</dbReference>
<dbReference type="EMBL" id="MVBO01000007">
    <property type="protein sequence ID" value="OZJ06072.1"/>
    <property type="molecule type" value="Genomic_DNA"/>
</dbReference>
<feature type="transmembrane region" description="Helical" evidence="5">
    <location>
        <begin position="148"/>
        <end position="165"/>
    </location>
</feature>
<keyword evidence="5" id="KW-0489">Methyltransferase</keyword>
<comment type="subcellular location">
    <subcellularLocation>
        <location evidence="5">Endoplasmic reticulum membrane</location>
        <topology evidence="5">Multi-pass membrane protein</topology>
    </subcellularLocation>
    <subcellularLocation>
        <location evidence="1">Membrane</location>
        <topology evidence="1">Multi-pass membrane protein</topology>
    </subcellularLocation>
</comment>
<evidence type="ECO:0000313" key="7">
    <source>
        <dbReference type="EMBL" id="OZJ06072.1"/>
    </source>
</evidence>
<comment type="similarity">
    <text evidence="5">Belongs to the class VI-like SAM-binding methyltransferase superfamily. Isoprenylcysteine carboxyl methyltransferase family.</text>
</comment>
<evidence type="ECO:0000256" key="1">
    <source>
        <dbReference type="ARBA" id="ARBA00004141"/>
    </source>
</evidence>
<evidence type="ECO:0000313" key="8">
    <source>
        <dbReference type="Proteomes" id="UP000242875"/>
    </source>
</evidence>
<organism evidence="7 8">
    <name type="scientific">Bifiguratus adelaidae</name>
    <dbReference type="NCBI Taxonomy" id="1938954"/>
    <lineage>
        <taxon>Eukaryota</taxon>
        <taxon>Fungi</taxon>
        <taxon>Fungi incertae sedis</taxon>
        <taxon>Mucoromycota</taxon>
        <taxon>Mucoromycotina</taxon>
        <taxon>Endogonomycetes</taxon>
        <taxon>Endogonales</taxon>
        <taxon>Endogonales incertae sedis</taxon>
        <taxon>Bifiguratus</taxon>
    </lineage>
</organism>
<keyword evidence="8" id="KW-1185">Reference proteome</keyword>
<comment type="caution">
    <text evidence="5">Lacks conserved residue(s) required for the propagation of feature annotation.</text>
</comment>
<accession>A0A261Y649</accession>
<dbReference type="GO" id="GO:0032259">
    <property type="term" value="P:methylation"/>
    <property type="evidence" value="ECO:0007669"/>
    <property type="project" value="UniProtKB-KW"/>
</dbReference>
<protein>
    <recommendedName>
        <fullName evidence="5">Protein-S-isoprenylcysteine O-methyltransferase</fullName>
        <ecNumber evidence="5">2.1.1.100</ecNumber>
    </recommendedName>
</protein>
<name>A0A261Y649_9FUNG</name>
<evidence type="ECO:0000256" key="4">
    <source>
        <dbReference type="ARBA" id="ARBA00023136"/>
    </source>
</evidence>
<feature type="transmembrane region" description="Helical" evidence="5">
    <location>
        <begin position="41"/>
        <end position="63"/>
    </location>
</feature>
<keyword evidence="2 5" id="KW-0812">Transmembrane</keyword>
<keyword evidence="5" id="KW-0808">Transferase</keyword>
<dbReference type="Pfam" id="PF04140">
    <property type="entry name" value="ICMT"/>
    <property type="match status" value="1"/>
</dbReference>
<comment type="catalytic activity">
    <reaction evidence="5">
        <text>[protein]-C-terminal S-[(2E,6E)-farnesyl]-L-cysteine + S-adenosyl-L-methionine = [protein]-C-terminal S-[(2E,6E)-farnesyl]-L-cysteine methyl ester + S-adenosyl-L-homocysteine</text>
        <dbReference type="Rhea" id="RHEA:21672"/>
        <dbReference type="Rhea" id="RHEA-COMP:12125"/>
        <dbReference type="Rhea" id="RHEA-COMP:12126"/>
        <dbReference type="ChEBI" id="CHEBI:57856"/>
        <dbReference type="ChEBI" id="CHEBI:59789"/>
        <dbReference type="ChEBI" id="CHEBI:90510"/>
        <dbReference type="ChEBI" id="CHEBI:90511"/>
        <dbReference type="EC" id="2.1.1.100"/>
    </reaction>
</comment>
<reference evidence="7 8" key="1">
    <citation type="journal article" date="2017" name="Mycologia">
        <title>Bifiguratus adelaidae, gen. et sp. nov., a new member of Mucoromycotina in endophytic and soil-dwelling habitats.</title>
        <authorList>
            <person name="Torres-Cruz T.J."/>
            <person name="Billingsley Tobias T.L."/>
            <person name="Almatruk M."/>
            <person name="Hesse C."/>
            <person name="Kuske C.R."/>
            <person name="Desiro A."/>
            <person name="Benucci G.M."/>
            <person name="Bonito G."/>
            <person name="Stajich J.E."/>
            <person name="Dunlap C."/>
            <person name="Arnold A.E."/>
            <person name="Porras-Alfaro A."/>
        </authorList>
    </citation>
    <scope>NUCLEOTIDE SEQUENCE [LARGE SCALE GENOMIC DNA]</scope>
    <source>
        <strain evidence="7 8">AZ0501</strain>
    </source>
</reference>
<evidence type="ECO:0000256" key="3">
    <source>
        <dbReference type="ARBA" id="ARBA00022989"/>
    </source>
</evidence>
<feature type="transmembrane region" description="Helical" evidence="5">
    <location>
        <begin position="171"/>
        <end position="197"/>
    </location>
</feature>
<proteinExistence type="inferred from homology"/>
<dbReference type="Proteomes" id="UP000242875">
    <property type="component" value="Unassembled WGS sequence"/>
</dbReference>
<feature type="signal peptide" evidence="6">
    <location>
        <begin position="1"/>
        <end position="17"/>
    </location>
</feature>
<dbReference type="PANTHER" id="PTHR12714">
    <property type="entry name" value="PROTEIN-S ISOPRENYLCYSTEINE O-METHYLTRANSFERASE"/>
    <property type="match status" value="1"/>
</dbReference>